<dbReference type="GeneID" id="36537996"/>
<organism evidence="1 2">
    <name type="scientific">Aspergillus novofumigatus (strain IBT 16806)</name>
    <dbReference type="NCBI Taxonomy" id="1392255"/>
    <lineage>
        <taxon>Eukaryota</taxon>
        <taxon>Fungi</taxon>
        <taxon>Dikarya</taxon>
        <taxon>Ascomycota</taxon>
        <taxon>Pezizomycotina</taxon>
        <taxon>Eurotiomycetes</taxon>
        <taxon>Eurotiomycetidae</taxon>
        <taxon>Eurotiales</taxon>
        <taxon>Aspergillaceae</taxon>
        <taxon>Aspergillus</taxon>
        <taxon>Aspergillus subgen. Fumigati</taxon>
    </lineage>
</organism>
<keyword evidence="2" id="KW-1185">Reference proteome</keyword>
<gene>
    <name evidence="1" type="ORF">P174DRAFT_476347</name>
</gene>
<protein>
    <submittedName>
        <fullName evidence="1">Uncharacterized protein</fullName>
    </submittedName>
</protein>
<evidence type="ECO:0000313" key="2">
    <source>
        <dbReference type="Proteomes" id="UP000234474"/>
    </source>
</evidence>
<sequence>MDLDEDPNVIPEDHLEEASCPDYRQEDAAIKAAKEAKVKRVLQVETDLAEDPDALLEMNEETLEKAKKRSTESGTPY</sequence>
<evidence type="ECO:0000313" key="1">
    <source>
        <dbReference type="EMBL" id="PKX96985.1"/>
    </source>
</evidence>
<proteinExistence type="predicted"/>
<name>A0A2I1CH86_ASPN1</name>
<dbReference type="OrthoDB" id="4486697at2759"/>
<reference evidence="2" key="1">
    <citation type="journal article" date="2018" name="Proc. Natl. Acad. Sci. U.S.A.">
        <title>Linking secondary metabolites to gene clusters through genome sequencing of six diverse Aspergillus species.</title>
        <authorList>
            <person name="Kaerboelling I."/>
            <person name="Vesth T.C."/>
            <person name="Frisvad J.C."/>
            <person name="Nybo J.L."/>
            <person name="Theobald S."/>
            <person name="Kuo A."/>
            <person name="Bowyer P."/>
            <person name="Matsuda Y."/>
            <person name="Mondo S."/>
            <person name="Lyhne E.K."/>
            <person name="Kogle M.E."/>
            <person name="Clum A."/>
            <person name="Lipzen A."/>
            <person name="Salamov A."/>
            <person name="Ngan C.Y."/>
            <person name="Daum C."/>
            <person name="Chiniquy J."/>
            <person name="Barry K."/>
            <person name="LaButti K."/>
            <person name="Haridas S."/>
            <person name="Simmons B.A."/>
            <person name="Magnuson J.K."/>
            <person name="Mortensen U.H."/>
            <person name="Larsen T.O."/>
            <person name="Grigoriev I.V."/>
            <person name="Baker S.E."/>
            <person name="Andersen M.R."/>
        </authorList>
    </citation>
    <scope>NUCLEOTIDE SEQUENCE [LARGE SCALE GENOMIC DNA]</scope>
    <source>
        <strain evidence="2">IBT 16806</strain>
    </source>
</reference>
<dbReference type="VEuPathDB" id="FungiDB:P174DRAFT_476347"/>
<dbReference type="Proteomes" id="UP000234474">
    <property type="component" value="Unassembled WGS sequence"/>
</dbReference>
<comment type="caution">
    <text evidence="1">The sequence shown here is derived from an EMBL/GenBank/DDBJ whole genome shotgun (WGS) entry which is preliminary data.</text>
</comment>
<dbReference type="EMBL" id="MSZS01000002">
    <property type="protein sequence ID" value="PKX96985.1"/>
    <property type="molecule type" value="Genomic_DNA"/>
</dbReference>
<dbReference type="AlphaFoldDB" id="A0A2I1CH86"/>
<accession>A0A2I1CH86</accession>
<dbReference type="RefSeq" id="XP_024685580.1">
    <property type="nucleotide sequence ID" value="XM_024830667.1"/>
</dbReference>